<sequence length="210" mass="23704">MRTIIRALDRNRLADVIAVAEQGVRDIPLYRWLLGEHIDDQNKREWLAELILRPLLNAGCVVGAVDSHGTLVGVVAWQPHDVNLSPDGTPPLTPADVEVAAATPGLRERLLELWTSPPLPIPVQDAVNCVFTAVLPDHRRGSLVLDMMETCEQFCADRNRPFYAWTGSPHLRDWFVSGWETTWFSTIEWNGVSYYGVVSDRPPKPHTRHR</sequence>
<gene>
    <name evidence="1" type="ORF">GM1_052_00020</name>
</gene>
<proteinExistence type="predicted"/>
<dbReference type="EMBL" id="BAOP01000052">
    <property type="protein sequence ID" value="GAC81930.1"/>
    <property type="molecule type" value="Genomic_DNA"/>
</dbReference>
<dbReference type="RefSeq" id="WP_008382084.1">
    <property type="nucleotide sequence ID" value="NZ_BAOP01000052.1"/>
</dbReference>
<name>M3UNX6_GORML</name>
<dbReference type="OrthoDB" id="4372413at2"/>
<organism evidence="1 2">
    <name type="scientific">Gordonia malaquae NBRC 108250</name>
    <dbReference type="NCBI Taxonomy" id="1223542"/>
    <lineage>
        <taxon>Bacteria</taxon>
        <taxon>Bacillati</taxon>
        <taxon>Actinomycetota</taxon>
        <taxon>Actinomycetes</taxon>
        <taxon>Mycobacteriales</taxon>
        <taxon>Gordoniaceae</taxon>
        <taxon>Gordonia</taxon>
    </lineage>
</organism>
<accession>M3UNX6</accession>
<dbReference type="Gene3D" id="3.40.630.30">
    <property type="match status" value="1"/>
</dbReference>
<dbReference type="eggNOG" id="ENOG5031VSB">
    <property type="taxonomic scope" value="Bacteria"/>
</dbReference>
<evidence type="ECO:0000313" key="1">
    <source>
        <dbReference type="EMBL" id="GAC81930.1"/>
    </source>
</evidence>
<dbReference type="Proteomes" id="UP000035009">
    <property type="component" value="Unassembled WGS sequence"/>
</dbReference>
<protein>
    <recommendedName>
        <fullName evidence="3">N-acetyltransferase domain-containing protein</fullName>
    </recommendedName>
</protein>
<evidence type="ECO:0000313" key="2">
    <source>
        <dbReference type="Proteomes" id="UP000035009"/>
    </source>
</evidence>
<reference evidence="1 2" key="1">
    <citation type="submission" date="2013-02" db="EMBL/GenBank/DDBJ databases">
        <title>Whole genome shotgun sequence of Gordonia malaquae NBRC 108250.</title>
        <authorList>
            <person name="Yoshida I."/>
            <person name="Hosoyama A."/>
            <person name="Tsuchikane K."/>
            <person name="Ando Y."/>
            <person name="Baba S."/>
            <person name="Ohji S."/>
            <person name="Hamada M."/>
            <person name="Tamura T."/>
            <person name="Yamazoe A."/>
            <person name="Yamazaki S."/>
            <person name="Fujita N."/>
        </authorList>
    </citation>
    <scope>NUCLEOTIDE SEQUENCE [LARGE SCALE GENOMIC DNA]</scope>
    <source>
        <strain evidence="1 2">NBRC 108250</strain>
    </source>
</reference>
<comment type="caution">
    <text evidence="1">The sequence shown here is derived from an EMBL/GenBank/DDBJ whole genome shotgun (WGS) entry which is preliminary data.</text>
</comment>
<keyword evidence="2" id="KW-1185">Reference proteome</keyword>
<dbReference type="InterPro" id="IPR016181">
    <property type="entry name" value="Acyl_CoA_acyltransferase"/>
</dbReference>
<evidence type="ECO:0008006" key="3">
    <source>
        <dbReference type="Google" id="ProtNLM"/>
    </source>
</evidence>
<dbReference type="AlphaFoldDB" id="M3UNX6"/>
<dbReference type="SUPFAM" id="SSF55729">
    <property type="entry name" value="Acyl-CoA N-acyltransferases (Nat)"/>
    <property type="match status" value="1"/>
</dbReference>